<organism evidence="1 2">
    <name type="scientific">Thermoflavimicrobium dichotomicum</name>
    <dbReference type="NCBI Taxonomy" id="46223"/>
    <lineage>
        <taxon>Bacteria</taxon>
        <taxon>Bacillati</taxon>
        <taxon>Bacillota</taxon>
        <taxon>Bacilli</taxon>
        <taxon>Bacillales</taxon>
        <taxon>Thermoactinomycetaceae</taxon>
        <taxon>Thermoflavimicrobium</taxon>
    </lineage>
</organism>
<dbReference type="RefSeq" id="WP_093228484.1">
    <property type="nucleotide sequence ID" value="NZ_FORR01000003.1"/>
</dbReference>
<name>A0A1I3MMP1_9BACL</name>
<dbReference type="Proteomes" id="UP000199545">
    <property type="component" value="Unassembled WGS sequence"/>
</dbReference>
<sequence>MGLITIWGDESSQNAHKYMVLGTIWENPSFAADLERVESRDGSQIQLQIADVFAGAIAYLTLHTAEAVGFLGR</sequence>
<gene>
    <name evidence="1" type="ORF">SAMN05421852_103134</name>
</gene>
<proteinExistence type="predicted"/>
<reference evidence="1 2" key="1">
    <citation type="submission" date="2016-10" db="EMBL/GenBank/DDBJ databases">
        <authorList>
            <person name="de Groot N.N."/>
        </authorList>
    </citation>
    <scope>NUCLEOTIDE SEQUENCE [LARGE SCALE GENOMIC DNA]</scope>
    <source>
        <strain evidence="1 2">DSM 44778</strain>
    </source>
</reference>
<evidence type="ECO:0000313" key="2">
    <source>
        <dbReference type="Proteomes" id="UP000199545"/>
    </source>
</evidence>
<accession>A0A1I3MMP1</accession>
<dbReference type="OrthoDB" id="1455131at1239"/>
<evidence type="ECO:0000313" key="1">
    <source>
        <dbReference type="EMBL" id="SFI98394.1"/>
    </source>
</evidence>
<dbReference type="AlphaFoldDB" id="A0A1I3MMP1"/>
<keyword evidence="2" id="KW-1185">Reference proteome</keyword>
<dbReference type="EMBL" id="FORR01000003">
    <property type="protein sequence ID" value="SFI98394.1"/>
    <property type="molecule type" value="Genomic_DNA"/>
</dbReference>
<protein>
    <submittedName>
        <fullName evidence="1">Uncharacterized protein</fullName>
    </submittedName>
</protein>